<dbReference type="SUPFAM" id="SSF50022">
    <property type="entry name" value="ISP domain"/>
    <property type="match status" value="1"/>
</dbReference>
<dbReference type="AlphaFoldDB" id="A0A1H3Q8K0"/>
<dbReference type="GO" id="GO:0046872">
    <property type="term" value="F:metal ion binding"/>
    <property type="evidence" value="ECO:0007669"/>
    <property type="project" value="UniProtKB-KW"/>
</dbReference>
<dbReference type="PANTHER" id="PTHR21496:SF23">
    <property type="entry name" value="3-PHENYLPROPIONATE_CINNAMIC ACID DIOXYGENASE FERREDOXIN SUBUNIT"/>
    <property type="match status" value="1"/>
</dbReference>
<dbReference type="NCBIfam" id="TIGR02378">
    <property type="entry name" value="nirD_assim_sml"/>
    <property type="match status" value="1"/>
</dbReference>
<evidence type="ECO:0000259" key="7">
    <source>
        <dbReference type="PROSITE" id="PS51296"/>
    </source>
</evidence>
<dbReference type="Pfam" id="PF13806">
    <property type="entry name" value="Rieske_2"/>
    <property type="match status" value="1"/>
</dbReference>
<dbReference type="PANTHER" id="PTHR21496">
    <property type="entry name" value="FERREDOXIN-RELATED"/>
    <property type="match status" value="1"/>
</dbReference>
<keyword evidence="3" id="KW-0560">Oxidoreductase</keyword>
<dbReference type="GO" id="GO:0051537">
    <property type="term" value="F:2 iron, 2 sulfur cluster binding"/>
    <property type="evidence" value="ECO:0007669"/>
    <property type="project" value="UniProtKB-KW"/>
</dbReference>
<proteinExistence type="predicted"/>
<dbReference type="PROSITE" id="PS51296">
    <property type="entry name" value="RIESKE"/>
    <property type="match status" value="1"/>
</dbReference>
<dbReference type="Proteomes" id="UP000198935">
    <property type="component" value="Unassembled WGS sequence"/>
</dbReference>
<dbReference type="Gene3D" id="2.102.10.10">
    <property type="entry name" value="Rieske [2Fe-2S] iron-sulphur domain"/>
    <property type="match status" value="1"/>
</dbReference>
<gene>
    <name evidence="8" type="ORF">SAMN05421736_10637</name>
</gene>
<dbReference type="InterPro" id="IPR017941">
    <property type="entry name" value="Rieske_2Fe-2S"/>
</dbReference>
<feature type="domain" description="Rieske" evidence="7">
    <location>
        <begin position="8"/>
        <end position="103"/>
    </location>
</feature>
<evidence type="ECO:0000313" key="8">
    <source>
        <dbReference type="EMBL" id="SDZ09029.1"/>
    </source>
</evidence>
<dbReference type="EMBL" id="FNPI01000006">
    <property type="protein sequence ID" value="SDZ09029.1"/>
    <property type="molecule type" value="Genomic_DNA"/>
</dbReference>
<sequence length="105" mass="11446">MNITKEKVHVMPLEELPVLIGKEVQINNESIALFRLSNGEVRAIGSRCPHTNGPLAEGIVSGEFVYCPLQDWKVSLITGVVQPPDEGAVPTYDVSIKNGEIYVSV</sequence>
<dbReference type="OrthoDB" id="593800at2"/>
<name>A0A1H3Q8K0_9BACI</name>
<dbReference type="GO" id="GO:0042128">
    <property type="term" value="P:nitrate assimilation"/>
    <property type="evidence" value="ECO:0007669"/>
    <property type="project" value="UniProtKB-KW"/>
</dbReference>
<protein>
    <submittedName>
        <fullName evidence="8">Nitrite reductase (NADH) small subunit</fullName>
    </submittedName>
</protein>
<keyword evidence="1" id="KW-0001">2Fe-2S</keyword>
<evidence type="ECO:0000256" key="6">
    <source>
        <dbReference type="ARBA" id="ARBA00023063"/>
    </source>
</evidence>
<dbReference type="GO" id="GO:0008942">
    <property type="term" value="F:nitrite reductase [NAD(P)H] activity"/>
    <property type="evidence" value="ECO:0007669"/>
    <property type="project" value="InterPro"/>
</dbReference>
<dbReference type="GO" id="GO:0016705">
    <property type="term" value="F:oxidoreductase activity, acting on paired donors, with incorporation or reduction of molecular oxygen"/>
    <property type="evidence" value="ECO:0007669"/>
    <property type="project" value="UniProtKB-ARBA"/>
</dbReference>
<evidence type="ECO:0000256" key="5">
    <source>
        <dbReference type="ARBA" id="ARBA00023014"/>
    </source>
</evidence>
<evidence type="ECO:0000256" key="3">
    <source>
        <dbReference type="ARBA" id="ARBA00023002"/>
    </source>
</evidence>
<dbReference type="InterPro" id="IPR036922">
    <property type="entry name" value="Rieske_2Fe-2S_sf"/>
</dbReference>
<dbReference type="STRING" id="1503961.SAMN05421736_10637"/>
<keyword evidence="4" id="KW-0408">Iron</keyword>
<evidence type="ECO:0000256" key="1">
    <source>
        <dbReference type="ARBA" id="ARBA00022714"/>
    </source>
</evidence>
<keyword evidence="6" id="KW-0534">Nitrate assimilation</keyword>
<reference evidence="9" key="1">
    <citation type="submission" date="2016-10" db="EMBL/GenBank/DDBJ databases">
        <authorList>
            <person name="Varghese N."/>
            <person name="Submissions S."/>
        </authorList>
    </citation>
    <scope>NUCLEOTIDE SEQUENCE [LARGE SCALE GENOMIC DNA]</scope>
    <source>
        <strain evidence="9">SP</strain>
    </source>
</reference>
<dbReference type="GO" id="GO:0004497">
    <property type="term" value="F:monooxygenase activity"/>
    <property type="evidence" value="ECO:0007669"/>
    <property type="project" value="UniProtKB-ARBA"/>
</dbReference>
<keyword evidence="2" id="KW-0479">Metal-binding</keyword>
<accession>A0A1H3Q8K0</accession>
<keyword evidence="5" id="KW-0411">Iron-sulfur</keyword>
<evidence type="ECO:0000256" key="2">
    <source>
        <dbReference type="ARBA" id="ARBA00022723"/>
    </source>
</evidence>
<dbReference type="InterPro" id="IPR012748">
    <property type="entry name" value="Rieske-like_NirD"/>
</dbReference>
<evidence type="ECO:0000313" key="9">
    <source>
        <dbReference type="Proteomes" id="UP000198935"/>
    </source>
</evidence>
<organism evidence="8 9">
    <name type="scientific">Evansella caseinilytica</name>
    <dbReference type="NCBI Taxonomy" id="1503961"/>
    <lineage>
        <taxon>Bacteria</taxon>
        <taxon>Bacillati</taxon>
        <taxon>Bacillota</taxon>
        <taxon>Bacilli</taxon>
        <taxon>Bacillales</taxon>
        <taxon>Bacillaceae</taxon>
        <taxon>Evansella</taxon>
    </lineage>
</organism>
<evidence type="ECO:0000256" key="4">
    <source>
        <dbReference type="ARBA" id="ARBA00023004"/>
    </source>
</evidence>
<dbReference type="CDD" id="cd03530">
    <property type="entry name" value="Rieske_NirD_small_Bacillus"/>
    <property type="match status" value="1"/>
</dbReference>
<keyword evidence="9" id="KW-1185">Reference proteome</keyword>